<dbReference type="EMBL" id="PKPP01002749">
    <property type="protein sequence ID" value="PWA73365.1"/>
    <property type="molecule type" value="Genomic_DNA"/>
</dbReference>
<reference evidence="1 2" key="1">
    <citation type="journal article" date="2018" name="Mol. Plant">
        <title>The genome of Artemisia annua provides insight into the evolution of Asteraceae family and artemisinin biosynthesis.</title>
        <authorList>
            <person name="Shen Q."/>
            <person name="Zhang L."/>
            <person name="Liao Z."/>
            <person name="Wang S."/>
            <person name="Yan T."/>
            <person name="Shi P."/>
            <person name="Liu M."/>
            <person name="Fu X."/>
            <person name="Pan Q."/>
            <person name="Wang Y."/>
            <person name="Lv Z."/>
            <person name="Lu X."/>
            <person name="Zhang F."/>
            <person name="Jiang W."/>
            <person name="Ma Y."/>
            <person name="Chen M."/>
            <person name="Hao X."/>
            <person name="Li L."/>
            <person name="Tang Y."/>
            <person name="Lv G."/>
            <person name="Zhou Y."/>
            <person name="Sun X."/>
            <person name="Brodelius P.E."/>
            <person name="Rose J.K.C."/>
            <person name="Tang K."/>
        </authorList>
    </citation>
    <scope>NUCLEOTIDE SEQUENCE [LARGE SCALE GENOMIC DNA]</scope>
    <source>
        <strain evidence="2">cv. Huhao1</strain>
        <tissue evidence="1">Leaf</tissue>
    </source>
</reference>
<protein>
    <submittedName>
        <fullName evidence="1">Pentatricopeptide repeat protein</fullName>
    </submittedName>
</protein>
<name>A0A2U1NIN5_ARTAN</name>
<comment type="caution">
    <text evidence="1">The sequence shown here is derived from an EMBL/GenBank/DDBJ whole genome shotgun (WGS) entry which is preliminary data.</text>
</comment>
<evidence type="ECO:0000313" key="1">
    <source>
        <dbReference type="EMBL" id="PWA73365.1"/>
    </source>
</evidence>
<accession>A0A2U1NIN5</accession>
<evidence type="ECO:0000313" key="2">
    <source>
        <dbReference type="Proteomes" id="UP000245207"/>
    </source>
</evidence>
<dbReference type="OrthoDB" id="1498438at2759"/>
<keyword evidence="2" id="KW-1185">Reference proteome</keyword>
<sequence length="233" mass="26562">MVEITSLPVDILTMIMVIVATYANGANGARDLAWISATCKEFKKVAKQVSVLKLLNFQGSTCTLDYRKHRHPKDILFLCARYGNQIAESSFGKGLLDGDHWCWLMIFLNSRPARDENYSIVSGPLQDRRLVRSFIRHGSSEDISKIFFPLHIYMISNARFEEYRAHITFQAIFDMCLYENTRFKILAIMSGKAKCLVCAQKDLFLAGDMRPHSLAPREGVLILYDKLIPSTPF</sequence>
<dbReference type="Proteomes" id="UP000245207">
    <property type="component" value="Unassembled WGS sequence"/>
</dbReference>
<gene>
    <name evidence="1" type="ORF">CTI12_AA092020</name>
</gene>
<dbReference type="AlphaFoldDB" id="A0A2U1NIN5"/>
<proteinExistence type="predicted"/>
<organism evidence="1 2">
    <name type="scientific">Artemisia annua</name>
    <name type="common">Sweet wormwood</name>
    <dbReference type="NCBI Taxonomy" id="35608"/>
    <lineage>
        <taxon>Eukaryota</taxon>
        <taxon>Viridiplantae</taxon>
        <taxon>Streptophyta</taxon>
        <taxon>Embryophyta</taxon>
        <taxon>Tracheophyta</taxon>
        <taxon>Spermatophyta</taxon>
        <taxon>Magnoliopsida</taxon>
        <taxon>eudicotyledons</taxon>
        <taxon>Gunneridae</taxon>
        <taxon>Pentapetalae</taxon>
        <taxon>asterids</taxon>
        <taxon>campanulids</taxon>
        <taxon>Asterales</taxon>
        <taxon>Asteraceae</taxon>
        <taxon>Asteroideae</taxon>
        <taxon>Anthemideae</taxon>
        <taxon>Artemisiinae</taxon>
        <taxon>Artemisia</taxon>
    </lineage>
</organism>